<evidence type="ECO:0000313" key="2">
    <source>
        <dbReference type="EMBL" id="SGZ01665.1"/>
    </source>
</evidence>
<accession>A0A090IE64</accession>
<feature type="signal peptide" evidence="1">
    <location>
        <begin position="1"/>
        <end position="18"/>
    </location>
</feature>
<feature type="chain" id="PRO_5015029860" evidence="1">
    <location>
        <begin position="19"/>
        <end position="108"/>
    </location>
</feature>
<dbReference type="PROSITE" id="PS51257">
    <property type="entry name" value="PROKAR_LIPOPROTEIN"/>
    <property type="match status" value="1"/>
</dbReference>
<reference evidence="2 4" key="1">
    <citation type="submission" date="2016-11" db="EMBL/GenBank/DDBJ databases">
        <authorList>
            <person name="Klemetsen T."/>
        </authorList>
    </citation>
    <scope>NUCLEOTIDE SEQUENCE [LARGE SCALE GENOMIC DNA]</scope>
    <source>
        <strain evidence="2">MT 2528</strain>
    </source>
</reference>
<evidence type="ECO:0000313" key="4">
    <source>
        <dbReference type="Proteomes" id="UP000182660"/>
    </source>
</evidence>
<reference evidence="3 5" key="2">
    <citation type="submission" date="2016-11" db="EMBL/GenBank/DDBJ databases">
        <authorList>
            <person name="Jaros S."/>
            <person name="Januszkiewicz K."/>
            <person name="Wedrychowicz H."/>
        </authorList>
    </citation>
    <scope>NUCLEOTIDE SEQUENCE [LARGE SCALE GENOMIC DNA]</scope>
    <source>
        <strain evidence="3">NVI 5450</strain>
    </source>
</reference>
<dbReference type="OrthoDB" id="5540922at2"/>
<dbReference type="AlphaFoldDB" id="A0A090IE64"/>
<dbReference type="GeneID" id="61297906"/>
<dbReference type="Proteomes" id="UP000183794">
    <property type="component" value="Unassembled WGS sequence"/>
</dbReference>
<organism evidence="3 5">
    <name type="scientific">Moritella viscosa</name>
    <dbReference type="NCBI Taxonomy" id="80854"/>
    <lineage>
        <taxon>Bacteria</taxon>
        <taxon>Pseudomonadati</taxon>
        <taxon>Pseudomonadota</taxon>
        <taxon>Gammaproteobacteria</taxon>
        <taxon>Alteromonadales</taxon>
        <taxon>Moritellaceae</taxon>
        <taxon>Moritella</taxon>
    </lineage>
</organism>
<dbReference type="RefSeq" id="WP_045110874.1">
    <property type="nucleotide sequence ID" value="NZ_CAWQZC010000009.1"/>
</dbReference>
<proteinExistence type="predicted"/>
<sequence length="108" mass="11735">MKMIKALSTILLSSAMLAGCTGVSMKTQNLSESEYTVIGPGEATATGIMLFNFIPIQQNDRFVRAQKAAIASQGGDAMINVEVQEDWFWAWVLNGYQTTVSGDVVKLK</sequence>
<gene>
    <name evidence="2" type="ORF">MT2528_4269</name>
    <name evidence="3" type="ORF">NVI5450_4161</name>
</gene>
<dbReference type="PATRIC" id="fig|80854.5.peg.2930"/>
<evidence type="ECO:0000256" key="1">
    <source>
        <dbReference type="SAM" id="SignalP"/>
    </source>
</evidence>
<dbReference type="Proteomes" id="UP000182660">
    <property type="component" value="Unassembled WGS sequence"/>
</dbReference>
<protein>
    <submittedName>
        <fullName evidence="3">Uncharacterized protein</fullName>
    </submittedName>
</protein>
<evidence type="ECO:0000313" key="5">
    <source>
        <dbReference type="Proteomes" id="UP000183794"/>
    </source>
</evidence>
<evidence type="ECO:0000313" key="3">
    <source>
        <dbReference type="EMBL" id="SGZ15336.1"/>
    </source>
</evidence>
<dbReference type="EMBL" id="FPLD01000121">
    <property type="protein sequence ID" value="SGZ15336.1"/>
    <property type="molecule type" value="Genomic_DNA"/>
</dbReference>
<dbReference type="HOGENOM" id="CLU_146049_0_0_6"/>
<name>A0A090IE64_9GAMM</name>
<dbReference type="EMBL" id="FPLJ01000113">
    <property type="protein sequence ID" value="SGZ01665.1"/>
    <property type="molecule type" value="Genomic_DNA"/>
</dbReference>
<keyword evidence="4" id="KW-1185">Reference proteome</keyword>
<keyword evidence="1" id="KW-0732">Signal</keyword>
<dbReference type="KEGG" id="mvs:MVIS_2758"/>